<keyword evidence="2" id="KW-1185">Reference proteome</keyword>
<gene>
    <name evidence="1" type="ORF">GB927_019900</name>
</gene>
<accession>A0ABT1RAV7</accession>
<protein>
    <submittedName>
        <fullName evidence="1">Uncharacterized protein</fullName>
    </submittedName>
</protein>
<dbReference type="EMBL" id="WHSB02000007">
    <property type="protein sequence ID" value="MCQ4632325.1"/>
    <property type="molecule type" value="Genomic_DNA"/>
</dbReference>
<proteinExistence type="predicted"/>
<comment type="caution">
    <text evidence="1">The sequence shown here is derived from an EMBL/GenBank/DDBJ whole genome shotgun (WGS) entry which is preliminary data.</text>
</comment>
<name>A0ABT1RAV7_9HYPH</name>
<reference evidence="1" key="1">
    <citation type="submission" date="2021-07" db="EMBL/GenBank/DDBJ databases">
        <title>Shinella sp. nov., a novel member of the genus Shinella from water.</title>
        <authorList>
            <person name="Deng Y."/>
        </authorList>
    </citation>
    <scope>NUCLEOTIDE SEQUENCE</scope>
    <source>
        <strain evidence="1">CPCC 100929</strain>
    </source>
</reference>
<evidence type="ECO:0000313" key="1">
    <source>
        <dbReference type="EMBL" id="MCQ4632325.1"/>
    </source>
</evidence>
<evidence type="ECO:0000313" key="2">
    <source>
        <dbReference type="Proteomes" id="UP000996601"/>
    </source>
</evidence>
<dbReference type="RefSeq" id="WP_256118956.1">
    <property type="nucleotide sequence ID" value="NZ_WHSB02000007.1"/>
</dbReference>
<dbReference type="Proteomes" id="UP000996601">
    <property type="component" value="Unassembled WGS sequence"/>
</dbReference>
<sequence length="101" mass="11696">MRFSTAMARFYRNQKARRRILPVERRGNCHMWERFSTSGLAGSYLDDLLADGVNARMEFRPRRAFDPHPFLVSLDDEGEAEAFFTRPIDGSAIGRSPRFEP</sequence>
<organism evidence="1 2">
    <name type="scientific">Shinella lacus</name>
    <dbReference type="NCBI Taxonomy" id="2654216"/>
    <lineage>
        <taxon>Bacteria</taxon>
        <taxon>Pseudomonadati</taxon>
        <taxon>Pseudomonadota</taxon>
        <taxon>Alphaproteobacteria</taxon>
        <taxon>Hyphomicrobiales</taxon>
        <taxon>Rhizobiaceae</taxon>
        <taxon>Shinella</taxon>
    </lineage>
</organism>